<feature type="compositionally biased region" description="Acidic residues" evidence="1">
    <location>
        <begin position="549"/>
        <end position="561"/>
    </location>
</feature>
<feature type="region of interest" description="Disordered" evidence="1">
    <location>
        <begin position="699"/>
        <end position="765"/>
    </location>
</feature>
<keyword evidence="3" id="KW-1185">Reference proteome</keyword>
<dbReference type="Proteomes" id="UP001150266">
    <property type="component" value="Unassembled WGS sequence"/>
</dbReference>
<comment type="caution">
    <text evidence="2">The sequence shown here is derived from an EMBL/GenBank/DDBJ whole genome shotgun (WGS) entry which is preliminary data.</text>
</comment>
<feature type="region of interest" description="Disordered" evidence="1">
    <location>
        <begin position="414"/>
        <end position="511"/>
    </location>
</feature>
<evidence type="ECO:0000313" key="2">
    <source>
        <dbReference type="EMBL" id="KAJ4487897.1"/>
    </source>
</evidence>
<feature type="compositionally biased region" description="Low complexity" evidence="1">
    <location>
        <begin position="610"/>
        <end position="621"/>
    </location>
</feature>
<feature type="compositionally biased region" description="Basic and acidic residues" evidence="1">
    <location>
        <begin position="145"/>
        <end position="158"/>
    </location>
</feature>
<feature type="compositionally biased region" description="Basic and acidic residues" evidence="1">
    <location>
        <begin position="534"/>
        <end position="548"/>
    </location>
</feature>
<name>A0A9W9DWU2_9AGAR</name>
<organism evidence="2 3">
    <name type="scientific">Lentinula aciculospora</name>
    <dbReference type="NCBI Taxonomy" id="153920"/>
    <lineage>
        <taxon>Eukaryota</taxon>
        <taxon>Fungi</taxon>
        <taxon>Dikarya</taxon>
        <taxon>Basidiomycota</taxon>
        <taxon>Agaricomycotina</taxon>
        <taxon>Agaricomycetes</taxon>
        <taxon>Agaricomycetidae</taxon>
        <taxon>Agaricales</taxon>
        <taxon>Marasmiineae</taxon>
        <taxon>Omphalotaceae</taxon>
        <taxon>Lentinula</taxon>
    </lineage>
</organism>
<evidence type="ECO:0000313" key="3">
    <source>
        <dbReference type="Proteomes" id="UP001150266"/>
    </source>
</evidence>
<feature type="compositionally biased region" description="Basic and acidic residues" evidence="1">
    <location>
        <begin position="501"/>
        <end position="511"/>
    </location>
</feature>
<feature type="region of interest" description="Disordered" evidence="1">
    <location>
        <begin position="139"/>
        <end position="158"/>
    </location>
</feature>
<dbReference type="AlphaFoldDB" id="A0A9W9DWU2"/>
<evidence type="ECO:0000256" key="1">
    <source>
        <dbReference type="SAM" id="MobiDB-lite"/>
    </source>
</evidence>
<dbReference type="OrthoDB" id="3235609at2759"/>
<feature type="compositionally biased region" description="Polar residues" evidence="1">
    <location>
        <begin position="590"/>
        <end position="606"/>
    </location>
</feature>
<feature type="compositionally biased region" description="Low complexity" evidence="1">
    <location>
        <begin position="424"/>
        <end position="472"/>
    </location>
</feature>
<gene>
    <name evidence="2" type="ORF">J3R30DRAFT_3432133</name>
</gene>
<reference evidence="2" key="1">
    <citation type="submission" date="2022-08" db="EMBL/GenBank/DDBJ databases">
        <title>A Global Phylogenomic Analysis of the Shiitake Genus Lentinula.</title>
        <authorList>
            <consortium name="DOE Joint Genome Institute"/>
            <person name="Sierra-Patev S."/>
            <person name="Min B."/>
            <person name="Naranjo-Ortiz M."/>
            <person name="Looney B."/>
            <person name="Konkel Z."/>
            <person name="Slot J.C."/>
            <person name="Sakamoto Y."/>
            <person name="Steenwyk J.L."/>
            <person name="Rokas A."/>
            <person name="Carro J."/>
            <person name="Camarero S."/>
            <person name="Ferreira P."/>
            <person name="Molpeceres G."/>
            <person name="Ruiz-Duenas F.J."/>
            <person name="Serrano A."/>
            <person name="Henrissat B."/>
            <person name="Drula E."/>
            <person name="Hughes K.W."/>
            <person name="Mata J.L."/>
            <person name="Ishikawa N.K."/>
            <person name="Vargas-Isla R."/>
            <person name="Ushijima S."/>
            <person name="Smith C.A."/>
            <person name="Ahrendt S."/>
            <person name="Andreopoulos W."/>
            <person name="He G."/>
            <person name="Labutti K."/>
            <person name="Lipzen A."/>
            <person name="Ng V."/>
            <person name="Riley R."/>
            <person name="Sandor L."/>
            <person name="Barry K."/>
            <person name="Martinez A.T."/>
            <person name="Xiao Y."/>
            <person name="Gibbons J.G."/>
            <person name="Terashima K."/>
            <person name="Grigoriev I.V."/>
            <person name="Hibbett D.S."/>
        </authorList>
    </citation>
    <scope>NUCLEOTIDE SEQUENCE</scope>
    <source>
        <strain evidence="2">JLM2183</strain>
    </source>
</reference>
<dbReference type="EMBL" id="JAOTPV010000002">
    <property type="protein sequence ID" value="KAJ4487897.1"/>
    <property type="molecule type" value="Genomic_DNA"/>
</dbReference>
<proteinExistence type="predicted"/>
<protein>
    <submittedName>
        <fullName evidence="2">Uncharacterized protein</fullName>
    </submittedName>
</protein>
<feature type="region of interest" description="Disordered" evidence="1">
    <location>
        <begin position="532"/>
        <end position="621"/>
    </location>
</feature>
<feature type="compositionally biased region" description="Basic and acidic residues" evidence="1">
    <location>
        <begin position="562"/>
        <end position="586"/>
    </location>
</feature>
<feature type="compositionally biased region" description="Basic and acidic residues" evidence="1">
    <location>
        <begin position="475"/>
        <end position="486"/>
    </location>
</feature>
<feature type="compositionally biased region" description="Basic and acidic residues" evidence="1">
    <location>
        <begin position="707"/>
        <end position="728"/>
    </location>
</feature>
<accession>A0A9W9DWU2</accession>
<sequence length="765" mass="86328">MRYYQLGGFREIRNRWDKVFISRSGRNDHDQKGIAGKVYKALTVPISGSKVIKGEVETHHSGGEEIMEEEITLTLGILPSGASVLLLTPTQLDQIYSYWRFHYPPPLSEVHSSSSFESLSPIEFGDIDSLAAKLRSLTPNSKRRSNVDTSRDNRGFQLSDMKKGSERGLFEHTRLLRQLAMERISSPPPPSHHLGENQMHHPYAQFSVPHNFKEVILPRIQVAAFAFTSWAADRRDTVERYRSPDLLDVAWARAEGGMRNLRASSDSDTGGQQVDFGWNAFKSQQGMTKKTFPRSRVQAQRDPDLGIWLFEKLLGPQVLRSSSVSSSMLNEGSANSALNTEHLILLVFDEPATRAIFLDHGVDLLSGEYNINSNSSSGNGDESGPYRWKWINRPDAGLKKLLRDDSYGNLDFTRNVENTRHRPSSNSYNSRYNNNNNRYPPRRSPSSSASSLYTSHSLTPFSSSSPATSSTSQDRNSHHLHDDRGRYSPPPSHASGSHSNYYDRSRKEDGKHGLELKQELWDDEHRLLKRPKREPREPRLRRGDRFDQDGDDTTSEEEEEVVESKLNERTFMKNEEYDTRIKDESRGFVPTNTRRASSPSSDFTQEPRQSKQQPSHSQSQPPILEIHVLDLKALFHTSTGSQTGAASVQTMAQELQLGGGGVILNGKLGEEEYGSGWDAELLLSIFQSFTDGRTIDEQKATASSRYDVARDEEKERIKQREAERDRRRSSQPGVDSDVDPSDIRASDVGKAPSWLDGYSDYGESD</sequence>